<comment type="caution">
    <text evidence="1">The sequence shown here is derived from an EMBL/GenBank/DDBJ whole genome shotgun (WGS) entry which is preliminary data.</text>
</comment>
<accession>A0A8J2N3N6</accession>
<evidence type="ECO:0000313" key="1">
    <source>
        <dbReference type="EMBL" id="CAG5180795.1"/>
    </source>
</evidence>
<proteinExistence type="predicted"/>
<evidence type="ECO:0000313" key="2">
    <source>
        <dbReference type="Proteomes" id="UP000676310"/>
    </source>
</evidence>
<sequence length="102" mass="10996">MSGSVGIVKPSGSLAEVLSVRLSQYDAGVDFTRPPAQQAETTPFISNAPIKDTRDFCKDTNCLQKGSEDISPARRHVTSMVRNAVLANIEELGLRMSCGEVK</sequence>
<organism evidence="1 2">
    <name type="scientific">Alternaria atra</name>
    <dbReference type="NCBI Taxonomy" id="119953"/>
    <lineage>
        <taxon>Eukaryota</taxon>
        <taxon>Fungi</taxon>
        <taxon>Dikarya</taxon>
        <taxon>Ascomycota</taxon>
        <taxon>Pezizomycotina</taxon>
        <taxon>Dothideomycetes</taxon>
        <taxon>Pleosporomycetidae</taxon>
        <taxon>Pleosporales</taxon>
        <taxon>Pleosporineae</taxon>
        <taxon>Pleosporaceae</taxon>
        <taxon>Alternaria</taxon>
        <taxon>Alternaria sect. Ulocladioides</taxon>
    </lineage>
</organism>
<dbReference type="RefSeq" id="XP_043172990.1">
    <property type="nucleotide sequence ID" value="XM_043317055.1"/>
</dbReference>
<gene>
    <name evidence="1" type="ORF">ALTATR162_LOCUS9421</name>
</gene>
<reference evidence="1" key="1">
    <citation type="submission" date="2021-05" db="EMBL/GenBank/DDBJ databases">
        <authorList>
            <person name="Stam R."/>
        </authorList>
    </citation>
    <scope>NUCLEOTIDE SEQUENCE</scope>
    <source>
        <strain evidence="1">CS162</strain>
    </source>
</reference>
<keyword evidence="2" id="KW-1185">Reference proteome</keyword>
<dbReference type="AlphaFoldDB" id="A0A8J2N3N6"/>
<dbReference type="Proteomes" id="UP000676310">
    <property type="component" value="Unassembled WGS sequence"/>
</dbReference>
<dbReference type="EMBL" id="CAJRGZ010000025">
    <property type="protein sequence ID" value="CAG5180795.1"/>
    <property type="molecule type" value="Genomic_DNA"/>
</dbReference>
<name>A0A8J2N3N6_9PLEO</name>
<dbReference type="GeneID" id="67021641"/>
<protein>
    <submittedName>
        <fullName evidence="1">Uncharacterized protein</fullName>
    </submittedName>
</protein>